<protein>
    <submittedName>
        <fullName evidence="1">Fe/2OG-dependent oxygenase DfmD</fullName>
    </submittedName>
</protein>
<keyword evidence="1" id="KW-0002">3D-structure</keyword>
<reference evidence="1" key="1">
    <citation type="journal article" date="2025" name="J. Am. Chem. Soc.">
        <title>An Alternative Mechanism for C-C Desaturation Underscores a Dual-Controlled Mechanism for the Fate of Radical Intermediate in Iron(II)- and 2-(Oxo)glutarate-Dependent Oxygenase DfmD.</title>
        <authorList>
            <person name="Zhang X."/>
            <person name="Wang L."/>
            <person name="Liu J."/>
            <person name="Chen T.Y."/>
            <person name="Yan S."/>
            <person name="Chang W.C."/>
            <person name="Shaik S."/>
            <person name="Zhou J."/>
            <person name="Wang B."/>
        </authorList>
    </citation>
    <scope>X-RAY CRYSTALLOGRAPHY (2.85 ANGSTROMS)</scope>
</reference>
<proteinExistence type="evidence at protein level"/>
<dbReference type="PDB" id="9J0J">
    <property type="method" value="X-ray"/>
    <property type="resolution" value="2.85 A"/>
    <property type="chains" value="A=1-372"/>
</dbReference>
<name>A0AC62AEJ5_STRLA</name>
<evidence type="ECO:0000313" key="1">
    <source>
        <dbReference type="PDB" id="9J0J"/>
    </source>
</evidence>
<organism evidence="1">
    <name type="scientific">Streptomyces lavendulae</name>
    <dbReference type="NCBI Taxonomy" id="1914"/>
    <lineage>
        <taxon>Bacteria</taxon>
        <taxon>Bacillati</taxon>
        <taxon>Actinomycetota</taxon>
        <taxon>Actinomycetes</taxon>
        <taxon>Kitasatosporales</taxon>
        <taxon>Streptomycetaceae</taxon>
        <taxon>Streptomyces</taxon>
    </lineage>
</organism>
<accession>A0AC62AEJ5</accession>
<sequence length="372" mass="42616">MAYLSIDWGSGETGRYHWIWLRDSCLCETCRNAFAKQKYFDSATLPLDIRPRSVTRSAENGLEIVWEDGHESRYPDSWLREHSTPVKPSRPEQRWSPWSSAEVVADGTFAHADVMADNKALVGALEHLFRYGLVVLRGTDAEDVDPDALCSRLAGFVDRSYFGEYFDLEVKPDNRTDSISFSTRQLPLHTDIPYYSTPPDYQFLFGLEVNDAATASQGGRTRFVDGVAAALSLKERDPEAFAVLTSTEVIYRAEYGDAEKIYHHQTPVIHLNNDGEVVRLVNNPTKMFFDNVPFDEVTGVYRAYSAFKALMDEEGRAYHHSWRQGDMIIFDNRRIFHGREQFDQTGMRRKLRGGYFSEVELRARSRFADETV</sequence>